<proteinExistence type="predicted"/>
<dbReference type="RefSeq" id="WP_188386865.1">
    <property type="nucleotide sequence ID" value="NZ_BMFK01000001.1"/>
</dbReference>
<dbReference type="InterPro" id="IPR025045">
    <property type="entry name" value="DUF3979"/>
</dbReference>
<evidence type="ECO:0000313" key="2">
    <source>
        <dbReference type="Proteomes" id="UP000605259"/>
    </source>
</evidence>
<organism evidence="1 2">
    <name type="scientific">Priestia taiwanensis</name>
    <dbReference type="NCBI Taxonomy" id="1347902"/>
    <lineage>
        <taxon>Bacteria</taxon>
        <taxon>Bacillati</taxon>
        <taxon>Bacillota</taxon>
        <taxon>Bacilli</taxon>
        <taxon>Bacillales</taxon>
        <taxon>Bacillaceae</taxon>
        <taxon>Priestia</taxon>
    </lineage>
</organism>
<comment type="caution">
    <text evidence="1">The sequence shown here is derived from an EMBL/GenBank/DDBJ whole genome shotgun (WGS) entry which is preliminary data.</text>
</comment>
<protein>
    <submittedName>
        <fullName evidence="1">Uncharacterized protein</fullName>
    </submittedName>
</protein>
<gene>
    <name evidence="1" type="ORF">GCM10007140_04970</name>
</gene>
<dbReference type="AlphaFoldDB" id="A0A917EMN4"/>
<reference evidence="1" key="1">
    <citation type="journal article" date="2014" name="Int. J. Syst. Evol. Microbiol.">
        <title>Complete genome sequence of Corynebacterium casei LMG S-19264T (=DSM 44701T), isolated from a smear-ripened cheese.</title>
        <authorList>
            <consortium name="US DOE Joint Genome Institute (JGI-PGF)"/>
            <person name="Walter F."/>
            <person name="Albersmeier A."/>
            <person name="Kalinowski J."/>
            <person name="Ruckert C."/>
        </authorList>
    </citation>
    <scope>NUCLEOTIDE SEQUENCE</scope>
    <source>
        <strain evidence="1">CGMCC 1.12698</strain>
    </source>
</reference>
<reference evidence="1" key="2">
    <citation type="submission" date="2020-09" db="EMBL/GenBank/DDBJ databases">
        <authorList>
            <person name="Sun Q."/>
            <person name="Zhou Y."/>
        </authorList>
    </citation>
    <scope>NUCLEOTIDE SEQUENCE</scope>
    <source>
        <strain evidence="1">CGMCC 1.12698</strain>
    </source>
</reference>
<dbReference type="Proteomes" id="UP000605259">
    <property type="component" value="Unassembled WGS sequence"/>
</dbReference>
<dbReference type="EMBL" id="BMFK01000001">
    <property type="protein sequence ID" value="GGE57592.1"/>
    <property type="molecule type" value="Genomic_DNA"/>
</dbReference>
<sequence>MLAKLQEFFAIMPVMDRQEFFRFLLTGNEGSIALNRLTICVNDDNELKVMWEQNDRRIVDIKAIAIQDSIFTDDGFEKSVQFILERMPSRMIKVQVEPHLHVEFGPFFESCDECDE</sequence>
<keyword evidence="2" id="KW-1185">Reference proteome</keyword>
<name>A0A917EMN4_9BACI</name>
<evidence type="ECO:0000313" key="1">
    <source>
        <dbReference type="EMBL" id="GGE57592.1"/>
    </source>
</evidence>
<accession>A0A917EMN4</accession>
<dbReference type="Pfam" id="PF13141">
    <property type="entry name" value="DUF3979"/>
    <property type="match status" value="1"/>
</dbReference>